<reference evidence="7" key="1">
    <citation type="submission" date="2021-03" db="EMBL/GenBank/DDBJ databases">
        <title>Comparative genomics and phylogenomic investigation of the class Geoglossomycetes provide insights into ecological specialization and systematics.</title>
        <authorList>
            <person name="Melie T."/>
            <person name="Pirro S."/>
            <person name="Miller A.N."/>
            <person name="Quandt A."/>
        </authorList>
    </citation>
    <scope>NUCLEOTIDE SEQUENCE</scope>
    <source>
        <strain evidence="7">CAQ_001_2017</strain>
    </source>
</reference>
<feature type="region of interest" description="Disordered" evidence="5">
    <location>
        <begin position="414"/>
        <end position="442"/>
    </location>
</feature>
<dbReference type="GO" id="GO:0000462">
    <property type="term" value="P:maturation of SSU-rRNA from tricistronic rRNA transcript (SSU-rRNA, 5.8S rRNA, LSU-rRNA)"/>
    <property type="evidence" value="ECO:0007669"/>
    <property type="project" value="TreeGrafter"/>
</dbReference>
<dbReference type="Pfam" id="PF04950">
    <property type="entry name" value="RIBIOP_C"/>
    <property type="match status" value="1"/>
</dbReference>
<feature type="domain" description="Bms1-type G" evidence="6">
    <location>
        <begin position="88"/>
        <end position="247"/>
    </location>
</feature>
<dbReference type="PROSITE" id="PS51714">
    <property type="entry name" value="G_BMS1"/>
    <property type="match status" value="1"/>
</dbReference>
<feature type="compositionally biased region" description="Basic residues" evidence="5">
    <location>
        <begin position="21"/>
        <end position="36"/>
    </location>
</feature>
<dbReference type="SMART" id="SM01362">
    <property type="entry name" value="DUF663"/>
    <property type="match status" value="1"/>
</dbReference>
<feature type="region of interest" description="Disordered" evidence="5">
    <location>
        <begin position="1"/>
        <end position="73"/>
    </location>
</feature>
<dbReference type="GO" id="GO:0003924">
    <property type="term" value="F:GTPase activity"/>
    <property type="evidence" value="ECO:0007669"/>
    <property type="project" value="TreeGrafter"/>
</dbReference>
<dbReference type="PANTHER" id="PTHR12858:SF1">
    <property type="entry name" value="PRE-RRNA-PROCESSING PROTEIN TSR1 HOMOLOG"/>
    <property type="match status" value="1"/>
</dbReference>
<dbReference type="PANTHER" id="PTHR12858">
    <property type="entry name" value="RIBOSOME BIOGENESIS PROTEIN"/>
    <property type="match status" value="1"/>
</dbReference>
<proteinExistence type="inferred from homology"/>
<evidence type="ECO:0000256" key="1">
    <source>
        <dbReference type="ARBA" id="ARBA00004604"/>
    </source>
</evidence>
<evidence type="ECO:0000256" key="4">
    <source>
        <dbReference type="ARBA" id="ARBA00038288"/>
    </source>
</evidence>
<evidence type="ECO:0000259" key="6">
    <source>
        <dbReference type="PROSITE" id="PS51714"/>
    </source>
</evidence>
<name>A0A9P8RN87_9PEZI</name>
<dbReference type="InterPro" id="IPR030387">
    <property type="entry name" value="G_Bms1/Tsr1_dom"/>
</dbReference>
<dbReference type="Pfam" id="PF08142">
    <property type="entry name" value="AARP2CN"/>
    <property type="match status" value="1"/>
</dbReference>
<keyword evidence="2" id="KW-0690">Ribosome biogenesis</keyword>
<dbReference type="AlphaFoldDB" id="A0A9P8RN87"/>
<evidence type="ECO:0000313" key="7">
    <source>
        <dbReference type="EMBL" id="KAH0558438.1"/>
    </source>
</evidence>
<keyword evidence="8" id="KW-1185">Reference proteome</keyword>
<evidence type="ECO:0000313" key="8">
    <source>
        <dbReference type="Proteomes" id="UP000750711"/>
    </source>
</evidence>
<dbReference type="InterPro" id="IPR039761">
    <property type="entry name" value="Bms1/Tsr1"/>
</dbReference>
<dbReference type="GO" id="GO:0005525">
    <property type="term" value="F:GTP binding"/>
    <property type="evidence" value="ECO:0007669"/>
    <property type="project" value="TreeGrafter"/>
</dbReference>
<feature type="compositionally biased region" description="Basic and acidic residues" evidence="5">
    <location>
        <begin position="37"/>
        <end position="46"/>
    </location>
</feature>
<dbReference type="GO" id="GO:0034511">
    <property type="term" value="F:U3 snoRNA binding"/>
    <property type="evidence" value="ECO:0007669"/>
    <property type="project" value="TreeGrafter"/>
</dbReference>
<dbReference type="GO" id="GO:0000479">
    <property type="term" value="P:endonucleolytic cleavage of tricistronic rRNA transcript (SSU-rRNA, 5.8S rRNA, LSU-rRNA)"/>
    <property type="evidence" value="ECO:0007669"/>
    <property type="project" value="TreeGrafter"/>
</dbReference>
<protein>
    <recommendedName>
        <fullName evidence="6">Bms1-type G domain-containing protein</fullName>
    </recommendedName>
</protein>
<dbReference type="Proteomes" id="UP000750711">
    <property type="component" value="Unassembled WGS sequence"/>
</dbReference>
<evidence type="ECO:0000256" key="2">
    <source>
        <dbReference type="ARBA" id="ARBA00022517"/>
    </source>
</evidence>
<feature type="compositionally biased region" description="Acidic residues" evidence="5">
    <location>
        <begin position="414"/>
        <end position="427"/>
    </location>
</feature>
<dbReference type="SMART" id="SM00785">
    <property type="entry name" value="AARP2CN"/>
    <property type="match status" value="1"/>
</dbReference>
<dbReference type="GO" id="GO:0005730">
    <property type="term" value="C:nucleolus"/>
    <property type="evidence" value="ECO:0007669"/>
    <property type="project" value="UniProtKB-SubCell"/>
</dbReference>
<dbReference type="GO" id="GO:0030688">
    <property type="term" value="C:preribosome, small subunit precursor"/>
    <property type="evidence" value="ECO:0007669"/>
    <property type="project" value="TreeGrafter"/>
</dbReference>
<dbReference type="InterPro" id="IPR012948">
    <property type="entry name" value="AARP2CN"/>
</dbReference>
<gene>
    <name evidence="7" type="ORF">GP486_004907</name>
</gene>
<evidence type="ECO:0000256" key="3">
    <source>
        <dbReference type="ARBA" id="ARBA00023242"/>
    </source>
</evidence>
<dbReference type="EMBL" id="JAGHQM010000846">
    <property type="protein sequence ID" value="KAH0558438.1"/>
    <property type="molecule type" value="Genomic_DNA"/>
</dbReference>
<evidence type="ECO:0000256" key="5">
    <source>
        <dbReference type="SAM" id="MobiDB-lite"/>
    </source>
</evidence>
<comment type="similarity">
    <text evidence="4">Belongs to the TRAFAC class translation factor GTPase superfamily. Bms1-like GTPase family. TSR1 subfamily.</text>
</comment>
<accession>A0A9P8RN87</accession>
<dbReference type="InterPro" id="IPR007034">
    <property type="entry name" value="BMS1_TSR1_C"/>
</dbReference>
<dbReference type="Pfam" id="PF22298">
    <property type="entry name" value="Tsr1_G-like"/>
    <property type="match status" value="1"/>
</dbReference>
<comment type="caution">
    <text evidence="7">The sequence shown here is derived from an EMBL/GenBank/DDBJ whole genome shotgun (WGS) entry which is preliminary data.</text>
</comment>
<organism evidence="7 8">
    <name type="scientific">Trichoglossum hirsutum</name>
    <dbReference type="NCBI Taxonomy" id="265104"/>
    <lineage>
        <taxon>Eukaryota</taxon>
        <taxon>Fungi</taxon>
        <taxon>Dikarya</taxon>
        <taxon>Ascomycota</taxon>
        <taxon>Pezizomycotina</taxon>
        <taxon>Geoglossomycetes</taxon>
        <taxon>Geoglossales</taxon>
        <taxon>Geoglossaceae</taxon>
        <taxon>Trichoglossum</taxon>
    </lineage>
</organism>
<comment type="subcellular location">
    <subcellularLocation>
        <location evidence="1">Nucleus</location>
        <location evidence="1">Nucleolus</location>
    </subcellularLocation>
</comment>
<sequence>MATLAGVHHHRSTTKASNKPFKSKKATKSSLKKFAKGRVEELDGNPRRSTHQQLMSKLDRRNQARQKQLLKHKESVRTSSLFCGRDGAPRIVALVPLCENANAQQAAQKLNESLDIDLNVPEEGLVRLNVDRFKQKIEYVLVKRDLIKALDACRVADFVVFILSPNQEVDELGELLILSIEKQGISNVLIVVQGLDTVEPPKRRPQVVTSLKSYITHFFPMIERIHSLDAPQDCSNILRSLCSINPKGVGWREQRSWMLVENAQWLEDGETACNKETSSVALTGVVRGKCLNADRLVQVGDWGDFQIERITAAAAGHSQKPQGDEMAMDDGEGRILLEPTAEQDDLADLAPEEVAMADMNDIPSPETTTERKGVLLDGHHYFSDGETHIPPRSKRLPKGTSSYQSAWFLDYSSDSESDFDELEDQDGDTLTAPPALPQDGPEGLGLAVQCEPTEYDMSEAPKSEIFLDPSPEDEAEQLRAFRSRRDEAKEDLEFPDEVELHPNVLARERLARYRGLKNLRTSHWETEEDKAHEPEEWARLLRVANYKKARNRVEREALIGGIQPGTRVRIYIRNVPVSIKISYSPSRPLPLFSLLRHEHKRAVVNFSITLNSDQPSPIKSKEELLLQCGPRRWIINPLISQPGETPNNVHKFSRYLHPSRTAVATFTGPLTWGSVPSLFFKRTAAPSDDSMEIDGPERLQLIGTGTSLPPDHSRVIAKRIILTGHPYKIHKKLVTVRYMFFNAEDVNWFKALQLWTKRGRSGYIKESLGTHGYLKATFDGKINPQDSVGVSLYKRVFPRNSKPWEPVLGEK</sequence>
<keyword evidence="3" id="KW-0539">Nucleus</keyword>